<evidence type="ECO:0000256" key="1">
    <source>
        <dbReference type="HAMAP-Rule" id="MF_01440"/>
    </source>
</evidence>
<keyword evidence="1" id="KW-0378">Hydrolase</keyword>
<comment type="catalytic activity">
    <reaction evidence="1">
        <text>L-glutaminyl-[protein] + H2O = L-glutamyl-[protein] + NH4(+)</text>
        <dbReference type="Rhea" id="RHEA:16441"/>
        <dbReference type="Rhea" id="RHEA-COMP:10207"/>
        <dbReference type="Rhea" id="RHEA-COMP:10208"/>
        <dbReference type="ChEBI" id="CHEBI:15377"/>
        <dbReference type="ChEBI" id="CHEBI:28938"/>
        <dbReference type="ChEBI" id="CHEBI:29973"/>
        <dbReference type="ChEBI" id="CHEBI:30011"/>
        <dbReference type="EC" id="3.5.1.44"/>
    </reaction>
</comment>
<dbReference type="PANTHER" id="PTHR35147">
    <property type="entry name" value="CHEMORECEPTOR GLUTAMINE DEAMIDASE CHED-RELATED"/>
    <property type="match status" value="1"/>
</dbReference>
<dbReference type="KEGG" id="aiq:Azoinq_03435"/>
<organism evidence="2 3">
    <name type="scientific">Azospira inquinata</name>
    <dbReference type="NCBI Taxonomy" id="2785627"/>
    <lineage>
        <taxon>Bacteria</taxon>
        <taxon>Pseudomonadati</taxon>
        <taxon>Pseudomonadota</taxon>
        <taxon>Betaproteobacteria</taxon>
        <taxon>Rhodocyclales</taxon>
        <taxon>Rhodocyclaceae</taxon>
        <taxon>Azospira</taxon>
    </lineage>
</organism>
<comment type="function">
    <text evidence="1">Probably deamidates glutamine residues to glutamate on methyl-accepting chemotaxis receptors (MCPs), playing an important role in chemotaxis.</text>
</comment>
<dbReference type="InterPro" id="IPR005659">
    <property type="entry name" value="Chemorcpt_Glu_NH3ase_CheD"/>
</dbReference>
<comment type="similarity">
    <text evidence="1">Belongs to the CheD family.</text>
</comment>
<name>A0A975SNL3_9RHOO</name>
<evidence type="ECO:0000313" key="2">
    <source>
        <dbReference type="EMBL" id="QWT49678.1"/>
    </source>
</evidence>
<dbReference type="AlphaFoldDB" id="A0A975SNL3"/>
<dbReference type="CDD" id="cd16352">
    <property type="entry name" value="CheD"/>
    <property type="match status" value="1"/>
</dbReference>
<dbReference type="RefSeq" id="WP_216126055.1">
    <property type="nucleotide sequence ID" value="NZ_CP064782.1"/>
</dbReference>
<reference evidence="2" key="1">
    <citation type="submission" date="2020-11" db="EMBL/GenBank/DDBJ databases">
        <title>Azospira inquinata sp. nov.</title>
        <authorList>
            <person name="Moe W.M."/>
            <person name="Mikes M.C."/>
        </authorList>
    </citation>
    <scope>NUCLEOTIDE SEQUENCE</scope>
    <source>
        <strain evidence="2">Azo-3</strain>
    </source>
</reference>
<dbReference type="HAMAP" id="MF_01440">
    <property type="entry name" value="CheD"/>
    <property type="match status" value="1"/>
</dbReference>
<dbReference type="Proteomes" id="UP000683428">
    <property type="component" value="Chromosome"/>
</dbReference>
<keyword evidence="3" id="KW-1185">Reference proteome</keyword>
<dbReference type="EMBL" id="CP064782">
    <property type="protein sequence ID" value="QWT49678.1"/>
    <property type="molecule type" value="Genomic_DNA"/>
</dbReference>
<dbReference type="GO" id="GO:0050568">
    <property type="term" value="F:protein-glutamine glutaminase activity"/>
    <property type="evidence" value="ECO:0007669"/>
    <property type="project" value="UniProtKB-UniRule"/>
</dbReference>
<dbReference type="GO" id="GO:0006935">
    <property type="term" value="P:chemotaxis"/>
    <property type="evidence" value="ECO:0007669"/>
    <property type="project" value="UniProtKB-UniRule"/>
</dbReference>
<evidence type="ECO:0000313" key="3">
    <source>
        <dbReference type="Proteomes" id="UP000683428"/>
    </source>
</evidence>
<dbReference type="Pfam" id="PF03975">
    <property type="entry name" value="CheD"/>
    <property type="match status" value="1"/>
</dbReference>
<gene>
    <name evidence="1" type="primary">cheD</name>
    <name evidence="2" type="ORF">Azoinq_03435</name>
</gene>
<dbReference type="PANTHER" id="PTHR35147:SF3">
    <property type="entry name" value="CHEMORECEPTOR GLUTAMINE DEAMIDASE CHED 1-RELATED"/>
    <property type="match status" value="1"/>
</dbReference>
<dbReference type="EC" id="3.5.1.44" evidence="1"/>
<sequence length="198" mass="21820">MDFANLPPREIERIARLIPPGGWGVENTRPLSTLLGSCVAVCMYDVGMGIGGMNHFMLPVMQRRNNSDVDALLAGDYCMEALLNALMKRGARRGRLQAKAFGGGTIIEALGQKALTIGKRNADFTQEWLDREGIPLVAADFLGPWSRKLLFIPATGDAYCRKMVTSMATEELIAKEQAYARSLSQQFPSPPEKKIELF</sequence>
<accession>A0A975SNL3</accession>
<keyword evidence="1" id="KW-0145">Chemotaxis</keyword>
<proteinExistence type="inferred from homology"/>
<protein>
    <recommendedName>
        <fullName evidence="1">Probable chemoreceptor glutamine deamidase CheD</fullName>
        <ecNumber evidence="1">3.5.1.44</ecNumber>
    </recommendedName>
</protein>